<name>A0A1B0CMI8_LUTLO</name>
<dbReference type="EMBL" id="AJWK01018786">
    <property type="status" value="NOT_ANNOTATED_CDS"/>
    <property type="molecule type" value="Genomic_DNA"/>
</dbReference>
<dbReference type="AlphaFoldDB" id="A0A1B0CMI8"/>
<dbReference type="EMBL" id="AJWK01018785">
    <property type="status" value="NOT_ANNOTATED_CDS"/>
    <property type="molecule type" value="Genomic_DNA"/>
</dbReference>
<evidence type="ECO:0000313" key="1">
    <source>
        <dbReference type="EnsemblMetazoa" id="LLOJ005876-PA"/>
    </source>
</evidence>
<organism evidence="1 2">
    <name type="scientific">Lutzomyia longipalpis</name>
    <name type="common">Sand fly</name>
    <dbReference type="NCBI Taxonomy" id="7200"/>
    <lineage>
        <taxon>Eukaryota</taxon>
        <taxon>Metazoa</taxon>
        <taxon>Ecdysozoa</taxon>
        <taxon>Arthropoda</taxon>
        <taxon>Hexapoda</taxon>
        <taxon>Insecta</taxon>
        <taxon>Pterygota</taxon>
        <taxon>Neoptera</taxon>
        <taxon>Endopterygota</taxon>
        <taxon>Diptera</taxon>
        <taxon>Nematocera</taxon>
        <taxon>Psychodoidea</taxon>
        <taxon>Psychodidae</taxon>
        <taxon>Lutzomyia</taxon>
        <taxon>Lutzomyia</taxon>
    </lineage>
</organism>
<dbReference type="EnsemblMetazoa" id="LLOJ005876-RA">
    <property type="protein sequence ID" value="LLOJ005876-PA"/>
    <property type="gene ID" value="LLOJ005876"/>
</dbReference>
<evidence type="ECO:0000313" key="2">
    <source>
        <dbReference type="Proteomes" id="UP000092461"/>
    </source>
</evidence>
<reference evidence="1" key="1">
    <citation type="submission" date="2020-05" db="UniProtKB">
        <authorList>
            <consortium name="EnsemblMetazoa"/>
        </authorList>
    </citation>
    <scope>IDENTIFICATION</scope>
    <source>
        <strain evidence="1">Jacobina</strain>
    </source>
</reference>
<keyword evidence="2" id="KW-1185">Reference proteome</keyword>
<dbReference type="Proteomes" id="UP000092461">
    <property type="component" value="Unassembled WGS sequence"/>
</dbReference>
<protein>
    <submittedName>
        <fullName evidence="1">Uncharacterized protein</fullName>
    </submittedName>
</protein>
<sequence length="78" mass="9234">MCSMVVDIRGVKIPKSFGVIRKRCWRRELLDNIRDKAIWINFWDSLKLFLQRVHDEGQTVEISELWLKQISDISKSTG</sequence>
<accession>A0A1B0CMI8</accession>
<proteinExistence type="predicted"/>
<dbReference type="EMBL" id="AJWK01018787">
    <property type="status" value="NOT_ANNOTATED_CDS"/>
    <property type="molecule type" value="Genomic_DNA"/>
</dbReference>
<dbReference type="VEuPathDB" id="VectorBase:LLOJ005876"/>